<feature type="domain" description="Transcription initiation factor TFIID subunit 2 Ig-like" evidence="10">
    <location>
        <begin position="598"/>
        <end position="776"/>
    </location>
</feature>
<proteinExistence type="inferred from homology"/>
<feature type="domain" description="Transcription initiation factor TFIID subunit 2 TPR repeats" evidence="11">
    <location>
        <begin position="782"/>
        <end position="1069"/>
    </location>
</feature>
<evidence type="ECO:0000256" key="4">
    <source>
        <dbReference type="ARBA" id="ARBA00023015"/>
    </source>
</evidence>
<dbReference type="CDD" id="cd09839">
    <property type="entry name" value="M1_like_TAF2"/>
    <property type="match status" value="1"/>
</dbReference>
<feature type="compositionally biased region" description="Pro residues" evidence="9">
    <location>
        <begin position="1255"/>
        <end position="1271"/>
    </location>
</feature>
<dbReference type="GO" id="GO:0016251">
    <property type="term" value="F:RNA polymerase II general transcription initiation factor activity"/>
    <property type="evidence" value="ECO:0007669"/>
    <property type="project" value="TreeGrafter"/>
</dbReference>
<dbReference type="PANTHER" id="PTHR15137">
    <property type="entry name" value="TRANSCRIPTION INITIATION FACTOR TFIID"/>
    <property type="match status" value="1"/>
</dbReference>
<dbReference type="Proteomes" id="UP000177625">
    <property type="component" value="Unassembled WGS sequence"/>
</dbReference>
<name>A0A1E1MCU7_RHYSE</name>
<dbReference type="Gene3D" id="2.60.40.1730">
    <property type="entry name" value="tricorn interacting facor f3 domain"/>
    <property type="match status" value="1"/>
</dbReference>
<evidence type="ECO:0000256" key="9">
    <source>
        <dbReference type="SAM" id="MobiDB-lite"/>
    </source>
</evidence>
<dbReference type="GO" id="GO:0003682">
    <property type="term" value="F:chromatin binding"/>
    <property type="evidence" value="ECO:0007669"/>
    <property type="project" value="TreeGrafter"/>
</dbReference>
<dbReference type="Pfam" id="PF25577">
    <property type="entry name" value="TPR_TAF2_C"/>
    <property type="match status" value="1"/>
</dbReference>
<dbReference type="FunFam" id="1.10.390.10:FF:000011">
    <property type="entry name" value="Transcription initiation factor TFIID subunit"/>
    <property type="match status" value="1"/>
</dbReference>
<organism evidence="12 13">
    <name type="scientific">Rhynchosporium secalis</name>
    <name type="common">Barley scald fungus</name>
    <dbReference type="NCBI Taxonomy" id="38038"/>
    <lineage>
        <taxon>Eukaryota</taxon>
        <taxon>Fungi</taxon>
        <taxon>Dikarya</taxon>
        <taxon>Ascomycota</taxon>
        <taxon>Pezizomycotina</taxon>
        <taxon>Leotiomycetes</taxon>
        <taxon>Helotiales</taxon>
        <taxon>Ploettnerulaceae</taxon>
        <taxon>Rhynchosporium</taxon>
    </lineage>
</organism>
<dbReference type="GO" id="GO:0000976">
    <property type="term" value="F:transcription cis-regulatory region binding"/>
    <property type="evidence" value="ECO:0007669"/>
    <property type="project" value="TreeGrafter"/>
</dbReference>
<dbReference type="PANTHER" id="PTHR15137:SF9">
    <property type="entry name" value="TRANSCRIPTION INITIATION FACTOR TFIID SUBUNIT 2"/>
    <property type="match status" value="1"/>
</dbReference>
<dbReference type="InterPro" id="IPR057991">
    <property type="entry name" value="TPR_TAF2_C"/>
</dbReference>
<evidence type="ECO:0000259" key="10">
    <source>
        <dbReference type="Pfam" id="PF25316"/>
    </source>
</evidence>
<protein>
    <recommendedName>
        <fullName evidence="3">Transcription initiation factor TFIID subunit 2</fullName>
    </recommendedName>
    <alternativeName>
        <fullName evidence="8">TBP-associated factor 2</fullName>
    </alternativeName>
</protein>
<evidence type="ECO:0000256" key="7">
    <source>
        <dbReference type="ARBA" id="ARBA00025346"/>
    </source>
</evidence>
<keyword evidence="5" id="KW-0804">Transcription</keyword>
<feature type="compositionally biased region" description="Pro residues" evidence="9">
    <location>
        <begin position="1466"/>
        <end position="1475"/>
    </location>
</feature>
<feature type="compositionally biased region" description="Low complexity" evidence="9">
    <location>
        <begin position="1272"/>
        <end position="1288"/>
    </location>
</feature>
<evidence type="ECO:0000256" key="6">
    <source>
        <dbReference type="ARBA" id="ARBA00023242"/>
    </source>
</evidence>
<comment type="subcellular location">
    <subcellularLocation>
        <location evidence="1">Nucleus</location>
    </subcellularLocation>
</comment>
<sequence length="1525" mass="169907">MDANGMPVGEKPKSEPEYGFVVVSQKVELEIDFPTQSLTGCCEITILPSNHTLKEITLDARQCSIYSGQVKVDGVAADFCYDDPMEALDIHERWLWGVQQATQQKQRLKPLSMTDDMRSQGSMVITLPQSVKITEVDPLSEIAVPMAAFRGPGLPGNRASSIALDTPASAISTHPKTSAGQFTNFKPLVVSVSFSVHSFREGLHWVGVNESDSRFSHVYTRHSIDRGIASCIFPCVDDSSMRCSWNISIKCSRTLGDALKRRPRASRKQHHSFTKDSPSDEFEVALSEDEKLLEMAVVCSGELTNETTDLEDSSKKIVSFHVEKLVAPQHIGFAIGPFEQVDLSDFREVEDDEKLGQGQAVPIWAYCLPGRSSQVRHVCAPLAHAVDHFSLTFGTYPFSDYRLVFVDDQINDTEHTASLTVCSNRLLFPETIIDPEVENVRTLVHAVASQWIGVGITPVQPHDRWITIGLSHYITGTFMKTLCGNNDYAFRQKTLSDKLVELDFQRPSIHALGEVLHLGSFEYEFMQLKAPLVMFILDRRLVKATGSTGLTRVINKIILQANTASENTLSTDSFRKLCEKITKYRQLDTFWKEWVLGSGCPRFHITQKFNKKRLCVELSISQKQDTMPTQRDLQKDSFLREIKEEVHSIYAPDVQPVFTGPMTIRIHEADGTPYEHIMEIREATQKIDIPYNTKYKRLKRSRKQKERLNAAGADPNAEGGEDSLLYCLGDVLQKEEEKEAWDLREWDADTEAKMDMESYEWIRVDADFEWLCERQFPGMASYMYVSQLQQDKDVVAQQESMLWLQTVPPHPLVSTFLTRTMMDTRYFHGIRTMAALALTTHASPAASFIGLKQLEKAYSELFCYPGSMTPQPNDFSDKRAYKVEMAIIKALSSIRDSNGNCPKKARTILLDVLRFNENSNNQFSDNFKITTLLSALAESLIPKREASNILDMGDDEEDPEPMEYRKAVVDELDRYRRNDEWIESYQNCFTVTVLDCKQRLMKAKIIPLNAMEFVQYLHDGNSEYVRIKAFASLIELGYLTNNNIACLLLNAASTDPSPHVRRHLFEVFCVGVAAIAFGHDKRPEPSAAKTNGEAAVNGEKDVVMSDSGVVLTGGSDNAEGEGDGGLIIEEDVTRDAEARAALIARTKTLDGALAALKVELRDNEVLKEALWEAVKSTVIGFVEQFDILDICQIIYSSVESLTIKLAYPRYWRVTYAGKGKLLFTQKEKIRTKPFRQLPPATLVVEPPKPSLPPPLPAPVMVPMPIPKPTPPKSSQSLKLTLNRTSTPTPAIPPTTKQATHSVESMAPPPPKSAPKRPAPEHTPSSDDRPRKRSKIVKIAMSGLGIQRVMQIQRQPPSPAPARARSTKSDSPGPKQSSRPSVGPKASPKPRHALPTGTSAPRTALPQTSSTNRTPLPQTSTNGRTPLPQKTHTAPAAPRTALPPAAPTQRHALPPSPVLSNTSQSISPPPPPPPVHRTPTILKIRTPLPMKNSNTIAHSASPLPSKKRSRILKLKVPPGFLRRLAE</sequence>
<feature type="compositionally biased region" description="Polar residues" evidence="9">
    <location>
        <begin position="1395"/>
        <end position="1429"/>
    </location>
</feature>
<dbReference type="SUPFAM" id="SSF55486">
    <property type="entry name" value="Metalloproteases ('zincins'), catalytic domain"/>
    <property type="match status" value="1"/>
</dbReference>
<evidence type="ECO:0000256" key="8">
    <source>
        <dbReference type="ARBA" id="ARBA00076306"/>
    </source>
</evidence>
<evidence type="ECO:0000256" key="3">
    <source>
        <dbReference type="ARBA" id="ARBA00017363"/>
    </source>
</evidence>
<comment type="similarity">
    <text evidence="2">Belongs to the TAF2 family.</text>
</comment>
<feature type="compositionally biased region" description="Low complexity" evidence="9">
    <location>
        <begin position="1430"/>
        <end position="1442"/>
    </location>
</feature>
<dbReference type="InterPro" id="IPR042097">
    <property type="entry name" value="Aminopeptidase_N-like_N_sf"/>
</dbReference>
<evidence type="ECO:0000256" key="1">
    <source>
        <dbReference type="ARBA" id="ARBA00004123"/>
    </source>
</evidence>
<dbReference type="InterPro" id="IPR027268">
    <property type="entry name" value="Peptidase_M4/M1_CTD_sf"/>
</dbReference>
<dbReference type="Gene3D" id="1.10.390.10">
    <property type="entry name" value="Neutral Protease Domain 2"/>
    <property type="match status" value="1"/>
</dbReference>
<dbReference type="EMBL" id="FJVC01000272">
    <property type="protein sequence ID" value="CZT46929.1"/>
    <property type="molecule type" value="Genomic_DNA"/>
</dbReference>
<evidence type="ECO:0000259" key="11">
    <source>
        <dbReference type="Pfam" id="PF25577"/>
    </source>
</evidence>
<evidence type="ECO:0000256" key="5">
    <source>
        <dbReference type="ARBA" id="ARBA00023163"/>
    </source>
</evidence>
<dbReference type="Pfam" id="PF25316">
    <property type="entry name" value="TAF2_3rd"/>
    <property type="match status" value="1"/>
</dbReference>
<evidence type="ECO:0000313" key="12">
    <source>
        <dbReference type="EMBL" id="CZT46929.1"/>
    </source>
</evidence>
<dbReference type="GO" id="GO:0005669">
    <property type="term" value="C:transcription factor TFIID complex"/>
    <property type="evidence" value="ECO:0007669"/>
    <property type="project" value="InterPro"/>
</dbReference>
<keyword evidence="13" id="KW-1185">Reference proteome</keyword>
<dbReference type="GO" id="GO:0006367">
    <property type="term" value="P:transcription initiation at RNA polymerase II promoter"/>
    <property type="evidence" value="ECO:0007669"/>
    <property type="project" value="TreeGrafter"/>
</dbReference>
<evidence type="ECO:0000256" key="2">
    <source>
        <dbReference type="ARBA" id="ARBA00010937"/>
    </source>
</evidence>
<evidence type="ECO:0000313" key="13">
    <source>
        <dbReference type="Proteomes" id="UP000177625"/>
    </source>
</evidence>
<feature type="compositionally biased region" description="Basic and acidic residues" evidence="9">
    <location>
        <begin position="1317"/>
        <end position="1329"/>
    </location>
</feature>
<gene>
    <name evidence="12" type="ORF">RSE6_07443</name>
</gene>
<keyword evidence="4" id="KW-0805">Transcription regulation</keyword>
<keyword evidence="6" id="KW-0539">Nucleus</keyword>
<reference evidence="13" key="1">
    <citation type="submission" date="2016-03" db="EMBL/GenBank/DDBJ databases">
        <authorList>
            <person name="Guldener U."/>
        </authorList>
    </citation>
    <scope>NUCLEOTIDE SEQUENCE [LARGE SCALE GENOMIC DNA]</scope>
</reference>
<feature type="region of interest" description="Disordered" evidence="9">
    <location>
        <begin position="1255"/>
        <end position="1510"/>
    </location>
</feature>
<dbReference type="InterPro" id="IPR037813">
    <property type="entry name" value="TAF2"/>
</dbReference>
<dbReference type="SUPFAM" id="SSF63737">
    <property type="entry name" value="Leukotriene A4 hydrolase N-terminal domain"/>
    <property type="match status" value="1"/>
</dbReference>
<accession>A0A1E1MCU7</accession>
<dbReference type="InterPro" id="IPR057345">
    <property type="entry name" value="Ig-like_TAF2"/>
</dbReference>
<comment type="function">
    <text evidence="7">Functions as a component of the DNA-binding general transcription factor complex TFIID. Binding of TFIID to a promoter (with or without TATA element) is the initial step in pre-initiation complex (PIC) formation. TFIID plays a key role in the regulation of gene expression by RNA polymerase II through different activities such as transcription activator interaction, core promoter recognition and selectivity, TFIIA and TFIIB interaction, chromatin modification (histone acetylation by TAF1), facilitation of DNA opening and initiation of transcription.</text>
</comment>